<keyword evidence="2" id="KW-1185">Reference proteome</keyword>
<evidence type="ECO:0008006" key="3">
    <source>
        <dbReference type="Google" id="ProtNLM"/>
    </source>
</evidence>
<evidence type="ECO:0000313" key="2">
    <source>
        <dbReference type="Proteomes" id="UP000326169"/>
    </source>
</evidence>
<dbReference type="EMBL" id="BIMW01000132">
    <property type="protein sequence ID" value="GCE95482.1"/>
    <property type="molecule type" value="Genomic_DNA"/>
</dbReference>
<gene>
    <name evidence="1" type="ORF">NIES46_35470</name>
</gene>
<reference evidence="1 2" key="1">
    <citation type="journal article" date="2019" name="J Genomics">
        <title>The Draft Genome of a Hydrogen-producing Cyanobacterium, Arthrospira platensis NIES-46.</title>
        <authorList>
            <person name="Suzuki S."/>
            <person name="Yamaguchi H."/>
            <person name="Kawachi M."/>
        </authorList>
    </citation>
    <scope>NUCLEOTIDE SEQUENCE [LARGE SCALE GENOMIC DNA]</scope>
    <source>
        <strain evidence="1 2">NIES-46</strain>
    </source>
</reference>
<evidence type="ECO:0000313" key="1">
    <source>
        <dbReference type="EMBL" id="GCE95482.1"/>
    </source>
</evidence>
<sequence length="162" mass="18890">MISPMSLSPAEQAQVLLNHYSFDLDGNSANQIISKWSEIYDVNWLHLAVIEALYLGRYKSISVQQILEMWKRRNQPIYHFNSEFERLICNKLPHAFEDYKIVHNNTPETNQQKPENEILDHEILDHEEAVIESLPISEKTPTLPLHYSDFCAKLQAIVENSQ</sequence>
<comment type="caution">
    <text evidence="1">The sequence shown here is derived from an EMBL/GenBank/DDBJ whole genome shotgun (WGS) entry which is preliminary data.</text>
</comment>
<proteinExistence type="predicted"/>
<name>A0A5M3TA18_LIMPL</name>
<dbReference type="Proteomes" id="UP000326169">
    <property type="component" value="Unassembled WGS sequence"/>
</dbReference>
<accession>A0A5M3TA18</accession>
<protein>
    <recommendedName>
        <fullName evidence="3">DnaD domain-containing protein</fullName>
    </recommendedName>
</protein>
<organism evidence="1 2">
    <name type="scientific">Limnospira platensis NIES-46</name>
    <dbReference type="NCBI Taxonomy" id="1236695"/>
    <lineage>
        <taxon>Bacteria</taxon>
        <taxon>Bacillati</taxon>
        <taxon>Cyanobacteriota</taxon>
        <taxon>Cyanophyceae</taxon>
        <taxon>Oscillatoriophycideae</taxon>
        <taxon>Oscillatoriales</taxon>
        <taxon>Sirenicapillariaceae</taxon>
        <taxon>Limnospira</taxon>
    </lineage>
</organism>